<sequence length="326" mass="34357">MAFQFGNNAASSSGATGTTTTTQAPFTFGTFGQQGAATASAPGGLNNTPTPAPAVSAFPTVGATAAAGFGTSGFTFGKPAASAATTTPAATPATGASTFASANAPTFGGFKAANNATTTASGFNFGGALPSAFSKPSDNAAQAGAQLNTQNLQKQMENITPDDTLQKCPQDFQKLVLRIDSEQEKAKKALQTLESTIAKNKNEYLTICERMTALNHRLYELESCQTALETEATSLTSHLTAQRELAYKLSTNDPDARELAANYWDYKFSSLQEKHQRLQSQLLCLATALGVPVSSRIPCQTMDELYGLLESLYQQARIYQIKLGIE</sequence>
<name>A8BCD1_GIAIC</name>
<dbReference type="KEGG" id="gla:GL50803_0016678"/>
<dbReference type="OMA" id="QARIYQI"/>
<proteinExistence type="predicted"/>
<dbReference type="AlphaFoldDB" id="A8BCD1"/>
<dbReference type="GeneID" id="5700785"/>
<evidence type="ECO:0000313" key="2">
    <source>
        <dbReference type="Proteomes" id="UP000001548"/>
    </source>
</evidence>
<protein>
    <submittedName>
        <fullName evidence="1">Uncharacterized protein</fullName>
    </submittedName>
</protein>
<accession>A8BCD1</accession>
<dbReference type="HOGENOM" id="CLU_853765_0_0_1"/>
<dbReference type="EMBL" id="AACB03000005">
    <property type="protein sequence ID" value="KAE8301395.1"/>
    <property type="molecule type" value="Genomic_DNA"/>
</dbReference>
<organism evidence="1 2">
    <name type="scientific">Giardia intestinalis (strain ATCC 50803 / WB clone C6)</name>
    <name type="common">Giardia lamblia</name>
    <dbReference type="NCBI Taxonomy" id="184922"/>
    <lineage>
        <taxon>Eukaryota</taxon>
        <taxon>Metamonada</taxon>
        <taxon>Diplomonadida</taxon>
        <taxon>Hexamitidae</taxon>
        <taxon>Giardiinae</taxon>
        <taxon>Giardia</taxon>
    </lineage>
</organism>
<dbReference type="RefSeq" id="XP_001707876.1">
    <property type="nucleotide sequence ID" value="XM_001707824.1"/>
</dbReference>
<keyword evidence="2" id="KW-1185">Reference proteome</keyword>
<reference evidence="1 2" key="1">
    <citation type="journal article" date="2007" name="Science">
        <title>Genomic minimalism in the early diverging intestinal parasite Giardia lamblia.</title>
        <authorList>
            <person name="Morrison H.G."/>
            <person name="McArthur A.G."/>
            <person name="Gillin F.D."/>
            <person name="Aley S.B."/>
            <person name="Adam R.D."/>
            <person name="Olsen G.J."/>
            <person name="Best A.A."/>
            <person name="Cande W.Z."/>
            <person name="Chen F."/>
            <person name="Cipriano M.J."/>
            <person name="Davids B.J."/>
            <person name="Dawson S.C."/>
            <person name="Elmendorf H.G."/>
            <person name="Hehl A.B."/>
            <person name="Holder M.E."/>
            <person name="Huse S.M."/>
            <person name="Kim U.U."/>
            <person name="Lasek-Nesselquist E."/>
            <person name="Manning G."/>
            <person name="Nigam A."/>
            <person name="Nixon J.E."/>
            <person name="Palm D."/>
            <person name="Passamaneck N.E."/>
            <person name="Prabhu A."/>
            <person name="Reich C.I."/>
            <person name="Reiner D.S."/>
            <person name="Samuelson J."/>
            <person name="Svard S.G."/>
            <person name="Sogin M.L."/>
        </authorList>
    </citation>
    <scope>NUCLEOTIDE SEQUENCE [LARGE SCALE GENOMIC DNA]</scope>
    <source>
        <strain evidence="1 2">WB C6</strain>
    </source>
</reference>
<dbReference type="Proteomes" id="UP000001548">
    <property type="component" value="Unassembled WGS sequence"/>
</dbReference>
<evidence type="ECO:0000313" key="1">
    <source>
        <dbReference type="EMBL" id="KAE8301395.1"/>
    </source>
</evidence>
<comment type="caution">
    <text evidence="1">The sequence shown here is derived from an EMBL/GenBank/DDBJ whole genome shotgun (WGS) entry which is preliminary data.</text>
</comment>
<dbReference type="VEuPathDB" id="GiardiaDB:GL50803_16678"/>
<gene>
    <name evidence="1" type="ORF">GL50803_0016678</name>
</gene>